<evidence type="ECO:0000256" key="2">
    <source>
        <dbReference type="ARBA" id="ARBA00022777"/>
    </source>
</evidence>
<dbReference type="SUPFAM" id="SSF53613">
    <property type="entry name" value="Ribokinase-like"/>
    <property type="match status" value="1"/>
</dbReference>
<keyword evidence="1" id="KW-0808">Transferase</keyword>
<feature type="non-terminal residue" evidence="3">
    <location>
        <position position="82"/>
    </location>
</feature>
<dbReference type="InterPro" id="IPR029056">
    <property type="entry name" value="Ribokinase-like"/>
</dbReference>
<dbReference type="Proteomes" id="UP001208853">
    <property type="component" value="Unassembled WGS sequence"/>
</dbReference>
<evidence type="ECO:0000313" key="3">
    <source>
        <dbReference type="EMBL" id="MCW1073728.1"/>
    </source>
</evidence>
<sequence>FERNGIDTTYVMRTAATSGVAPIFVNPDSQNSIIIVQGANSLLTPADIDAAAAEISRCKLIVLQLEIPLETVYYAIEFGVKH</sequence>
<protein>
    <submittedName>
        <fullName evidence="3">Ribokinase</fullName>
    </submittedName>
</protein>
<evidence type="ECO:0000313" key="4">
    <source>
        <dbReference type="Proteomes" id="UP001208853"/>
    </source>
</evidence>
<gene>
    <name evidence="3" type="ORF">OJ930_12200</name>
</gene>
<evidence type="ECO:0000256" key="1">
    <source>
        <dbReference type="ARBA" id="ARBA00022679"/>
    </source>
</evidence>
<proteinExistence type="predicted"/>
<organism evidence="3 4">
    <name type="scientific">Streptococcus anginosus</name>
    <dbReference type="NCBI Taxonomy" id="1328"/>
    <lineage>
        <taxon>Bacteria</taxon>
        <taxon>Bacillati</taxon>
        <taxon>Bacillota</taxon>
        <taxon>Bacilli</taxon>
        <taxon>Lactobacillales</taxon>
        <taxon>Streptococcaceae</taxon>
        <taxon>Streptococcus</taxon>
        <taxon>Streptococcus anginosus group</taxon>
    </lineage>
</organism>
<dbReference type="GO" id="GO:0016301">
    <property type="term" value="F:kinase activity"/>
    <property type="evidence" value="ECO:0007669"/>
    <property type="project" value="UniProtKB-KW"/>
</dbReference>
<accession>A0AAW5TMA9</accession>
<comment type="caution">
    <text evidence="3">The sequence shown here is derived from an EMBL/GenBank/DDBJ whole genome shotgun (WGS) entry which is preliminary data.</text>
</comment>
<dbReference type="PANTHER" id="PTHR10584:SF166">
    <property type="entry name" value="RIBOKINASE"/>
    <property type="match status" value="1"/>
</dbReference>
<name>A0AAW5TMA9_STRAP</name>
<keyword evidence="2" id="KW-0418">Kinase</keyword>
<dbReference type="GO" id="GO:0005829">
    <property type="term" value="C:cytosol"/>
    <property type="evidence" value="ECO:0007669"/>
    <property type="project" value="TreeGrafter"/>
</dbReference>
<dbReference type="AlphaFoldDB" id="A0AAW5TMA9"/>
<dbReference type="Gene3D" id="3.40.1190.20">
    <property type="match status" value="1"/>
</dbReference>
<dbReference type="PANTHER" id="PTHR10584">
    <property type="entry name" value="SUGAR KINASE"/>
    <property type="match status" value="1"/>
</dbReference>
<dbReference type="EMBL" id="JAPAIK010000516">
    <property type="protein sequence ID" value="MCW1073728.1"/>
    <property type="molecule type" value="Genomic_DNA"/>
</dbReference>
<reference evidence="3" key="1">
    <citation type="submission" date="2022-10" db="EMBL/GenBank/DDBJ databases">
        <title>Comparative genomic study of S. anginosus.</title>
        <authorList>
            <person name="Prasad A."/>
            <person name="Ene A."/>
            <person name="Jablonska S."/>
            <person name="Du J."/>
            <person name="Wolfe A.J."/>
            <person name="Putonti C."/>
        </authorList>
    </citation>
    <scope>NUCLEOTIDE SEQUENCE</scope>
    <source>
        <strain evidence="3">UMB6888</strain>
    </source>
</reference>
<feature type="non-terminal residue" evidence="3">
    <location>
        <position position="1"/>
    </location>
</feature>